<dbReference type="InterPro" id="IPR050595">
    <property type="entry name" value="Bact_response_regulator"/>
</dbReference>
<accession>A0ABY9X4X9</accession>
<dbReference type="Pfam" id="PF00072">
    <property type="entry name" value="Response_reg"/>
    <property type="match status" value="1"/>
</dbReference>
<dbReference type="SMART" id="SM00448">
    <property type="entry name" value="REC"/>
    <property type="match status" value="1"/>
</dbReference>
<evidence type="ECO:0000313" key="3">
    <source>
        <dbReference type="EMBL" id="WNG50433.1"/>
    </source>
</evidence>
<proteinExistence type="predicted"/>
<feature type="domain" description="Response regulatory" evidence="2">
    <location>
        <begin position="2"/>
        <end position="111"/>
    </location>
</feature>
<dbReference type="SUPFAM" id="SSF52172">
    <property type="entry name" value="CheY-like"/>
    <property type="match status" value="1"/>
</dbReference>
<dbReference type="InterPro" id="IPR011006">
    <property type="entry name" value="CheY-like_superfamily"/>
</dbReference>
<protein>
    <submittedName>
        <fullName evidence="3">Response regulator</fullName>
    </submittedName>
</protein>
<dbReference type="EMBL" id="CP043494">
    <property type="protein sequence ID" value="WNG50433.1"/>
    <property type="molecule type" value="Genomic_DNA"/>
</dbReference>
<dbReference type="RefSeq" id="WP_395809501.1">
    <property type="nucleotide sequence ID" value="NZ_CP043494.1"/>
</dbReference>
<evidence type="ECO:0000313" key="4">
    <source>
        <dbReference type="Proteomes" id="UP001611383"/>
    </source>
</evidence>
<keyword evidence="4" id="KW-1185">Reference proteome</keyword>
<dbReference type="Gene3D" id="3.40.50.2300">
    <property type="match status" value="1"/>
</dbReference>
<organism evidence="3 4">
    <name type="scientific">Archangium minus</name>
    <dbReference type="NCBI Taxonomy" id="83450"/>
    <lineage>
        <taxon>Bacteria</taxon>
        <taxon>Pseudomonadati</taxon>
        <taxon>Myxococcota</taxon>
        <taxon>Myxococcia</taxon>
        <taxon>Myxococcales</taxon>
        <taxon>Cystobacterineae</taxon>
        <taxon>Archangiaceae</taxon>
        <taxon>Archangium</taxon>
    </lineage>
</organism>
<sequence length="124" mass="13732">MTSILVVEDEFDVQQVVADVLRDEGYEVFVCGNGRDALARLREHRPDVVVMDVMMPILSGVQALEQIRKMPGLDGVPVILMSEMPPRSGEPRLWQAVLRKPFRLEQLLSAVARVMSGGASDGSR</sequence>
<name>A0ABY9X4X9_9BACT</name>
<dbReference type="PANTHER" id="PTHR44591:SF3">
    <property type="entry name" value="RESPONSE REGULATORY DOMAIN-CONTAINING PROTEIN"/>
    <property type="match status" value="1"/>
</dbReference>
<dbReference type="InterPro" id="IPR001789">
    <property type="entry name" value="Sig_transdc_resp-reg_receiver"/>
</dbReference>
<dbReference type="PANTHER" id="PTHR44591">
    <property type="entry name" value="STRESS RESPONSE REGULATOR PROTEIN 1"/>
    <property type="match status" value="1"/>
</dbReference>
<keyword evidence="1" id="KW-0597">Phosphoprotein</keyword>
<evidence type="ECO:0000256" key="1">
    <source>
        <dbReference type="ARBA" id="ARBA00022553"/>
    </source>
</evidence>
<gene>
    <name evidence="3" type="ORF">F0U60_44625</name>
</gene>
<reference evidence="3 4" key="1">
    <citation type="submission" date="2019-08" db="EMBL/GenBank/DDBJ databases">
        <title>Archangium and Cystobacter genomes.</title>
        <authorList>
            <person name="Chen I.-C.K."/>
            <person name="Wielgoss S."/>
        </authorList>
    </citation>
    <scope>NUCLEOTIDE SEQUENCE [LARGE SCALE GENOMIC DNA]</scope>
    <source>
        <strain evidence="3 4">Cbm 6</strain>
    </source>
</reference>
<dbReference type="Proteomes" id="UP001611383">
    <property type="component" value="Chromosome"/>
</dbReference>
<evidence type="ECO:0000259" key="2">
    <source>
        <dbReference type="SMART" id="SM00448"/>
    </source>
</evidence>